<sequence>MNGNQNNIGGPAPLPGEPASQQGRPEVQPQAQPQSQEPKPTFVTKPPLPSSPPPPPLAPQPPQPRVGRVGFGPDIPSSPPSDIGIRTMASDLKSLKSSGGYDVKPETFRPEEFNQEPMFEPREIGLPGSESTKPVPVKSHSKLLISLGIVGFAVIAGLVIYFFVLPLIFPKKTTPPVVETPPPAEQPLVVETPLPITHQTFFITSPAGTVSMNLTNLNLAEVNSALNAVASGVQPQTIKEVALTVAGIVPEATDFMTLAFPELNKTLLISNFERDFTVFVYRDTNGSWPGYIFRLKPESSLVQVAGTIKAIESSTNIANLYLLNLTSPSPTGFKDGLKIMENTARYLSYGTPGASLNYGWFNNYLVIGTSYNGFREGLKLLGYTSQ</sequence>
<dbReference type="EMBL" id="PCSK01000006">
    <property type="protein sequence ID" value="PIP46575.1"/>
    <property type="molecule type" value="Genomic_DNA"/>
</dbReference>
<evidence type="ECO:0000256" key="2">
    <source>
        <dbReference type="SAM" id="Phobius"/>
    </source>
</evidence>
<keyword evidence="2" id="KW-0812">Transmembrane</keyword>
<evidence type="ECO:0000313" key="4">
    <source>
        <dbReference type="Proteomes" id="UP000230007"/>
    </source>
</evidence>
<feature type="compositionally biased region" description="Low complexity" evidence="1">
    <location>
        <begin position="72"/>
        <end position="85"/>
    </location>
</feature>
<protein>
    <submittedName>
        <fullName evidence="3">Uncharacterized protein</fullName>
    </submittedName>
</protein>
<keyword evidence="2" id="KW-1133">Transmembrane helix</keyword>
<name>A0A2H0AMC4_9BACT</name>
<dbReference type="Proteomes" id="UP000230007">
    <property type="component" value="Unassembled WGS sequence"/>
</dbReference>
<feature type="transmembrane region" description="Helical" evidence="2">
    <location>
        <begin position="143"/>
        <end position="169"/>
    </location>
</feature>
<comment type="caution">
    <text evidence="3">The sequence shown here is derived from an EMBL/GenBank/DDBJ whole genome shotgun (WGS) entry which is preliminary data.</text>
</comment>
<gene>
    <name evidence="3" type="ORF">COX15_00235</name>
</gene>
<reference evidence="3 4" key="1">
    <citation type="submission" date="2017-09" db="EMBL/GenBank/DDBJ databases">
        <title>Depth-based differentiation of microbial function through sediment-hosted aquifers and enrichment of novel symbionts in the deep terrestrial subsurface.</title>
        <authorList>
            <person name="Probst A.J."/>
            <person name="Ladd B."/>
            <person name="Jarett J.K."/>
            <person name="Geller-Mcgrath D.E."/>
            <person name="Sieber C.M."/>
            <person name="Emerson J.B."/>
            <person name="Anantharaman K."/>
            <person name="Thomas B.C."/>
            <person name="Malmstrom R."/>
            <person name="Stieglmeier M."/>
            <person name="Klingl A."/>
            <person name="Woyke T."/>
            <person name="Ryan C.M."/>
            <person name="Banfield J.F."/>
        </authorList>
    </citation>
    <scope>NUCLEOTIDE SEQUENCE [LARGE SCALE GENOMIC DNA]</scope>
    <source>
        <strain evidence="3">CG23_combo_of_CG06-09_8_20_14_all_42_19</strain>
    </source>
</reference>
<evidence type="ECO:0000256" key="1">
    <source>
        <dbReference type="SAM" id="MobiDB-lite"/>
    </source>
</evidence>
<feature type="compositionally biased region" description="Pro residues" evidence="1">
    <location>
        <begin position="46"/>
        <end position="64"/>
    </location>
</feature>
<organism evidence="3 4">
    <name type="scientific">Candidatus Colwellbacteria bacterium CG23_combo_of_CG06-09_8_20_14_all_42_19</name>
    <dbReference type="NCBI Taxonomy" id="1974541"/>
    <lineage>
        <taxon>Bacteria</taxon>
        <taxon>Candidatus Colwelliibacteriota</taxon>
    </lineage>
</organism>
<dbReference type="AlphaFoldDB" id="A0A2H0AMC4"/>
<accession>A0A2H0AMC4</accession>
<feature type="region of interest" description="Disordered" evidence="1">
    <location>
        <begin position="1"/>
        <end position="85"/>
    </location>
</feature>
<proteinExistence type="predicted"/>
<evidence type="ECO:0000313" key="3">
    <source>
        <dbReference type="EMBL" id="PIP46575.1"/>
    </source>
</evidence>
<feature type="compositionally biased region" description="Polar residues" evidence="1">
    <location>
        <begin position="19"/>
        <end position="38"/>
    </location>
</feature>
<keyword evidence="2" id="KW-0472">Membrane</keyword>